<evidence type="ECO:0000259" key="7">
    <source>
        <dbReference type="PROSITE" id="PS50862"/>
    </source>
</evidence>
<dbReference type="InterPro" id="IPR047089">
    <property type="entry name" value="Asp-tRNA-ligase_1_N"/>
</dbReference>
<reference evidence="8 9" key="1">
    <citation type="submission" date="2014-04" db="EMBL/GenBank/DDBJ databases">
        <authorList>
            <consortium name="DOE Joint Genome Institute"/>
            <person name="Kuo A."/>
            <person name="Girlanda M."/>
            <person name="Perotto S."/>
            <person name="Kohler A."/>
            <person name="Nagy L.G."/>
            <person name="Floudas D."/>
            <person name="Copeland A."/>
            <person name="Barry K.W."/>
            <person name="Cichocki N."/>
            <person name="Veneault-Fourrey C."/>
            <person name="LaButti K."/>
            <person name="Lindquist E.A."/>
            <person name="Lipzen A."/>
            <person name="Lundell T."/>
            <person name="Morin E."/>
            <person name="Murat C."/>
            <person name="Sun H."/>
            <person name="Tunlid A."/>
            <person name="Henrissat B."/>
            <person name="Grigoriev I.V."/>
            <person name="Hibbett D.S."/>
            <person name="Martin F."/>
            <person name="Nordberg H.P."/>
            <person name="Cantor M.N."/>
            <person name="Hua S.X."/>
        </authorList>
    </citation>
    <scope>NUCLEOTIDE SEQUENCE [LARGE SCALE GENOMIC DNA]</scope>
    <source>
        <strain evidence="8 9">MUT 4182</strain>
    </source>
</reference>
<evidence type="ECO:0000256" key="3">
    <source>
        <dbReference type="ARBA" id="ARBA00022741"/>
    </source>
</evidence>
<dbReference type="CDD" id="cd04317">
    <property type="entry name" value="EcAspRS_like_N"/>
    <property type="match status" value="1"/>
</dbReference>
<dbReference type="Pfam" id="PF00152">
    <property type="entry name" value="tRNA-synt_2"/>
    <property type="match status" value="2"/>
</dbReference>
<dbReference type="InterPro" id="IPR004365">
    <property type="entry name" value="NA-bd_OB_tRNA"/>
</dbReference>
<dbReference type="HAMAP" id="MF_00044">
    <property type="entry name" value="Asp_tRNA_synth_type1"/>
    <property type="match status" value="1"/>
</dbReference>
<dbReference type="EMBL" id="KN822989">
    <property type="protein sequence ID" value="KIO28895.1"/>
    <property type="molecule type" value="Genomic_DNA"/>
</dbReference>
<dbReference type="Pfam" id="PF01336">
    <property type="entry name" value="tRNA_anti-codon"/>
    <property type="match status" value="1"/>
</dbReference>
<sequence>MDLSGIGWLGCEDKGRPGGHRFASSVALDGQHFAYRTRVCQEVKAEDAGQTVRLAGWLSAERKISKKASFYSLRDASGIIQLIVRRSGESDLEDPLTKMSRTPEESVVSVLGRVKLRPQSSKNANVSTGDVELEVEGFELLNAADELPFYPHDEHNLANEDLRAKYRYLDLRRPALANNIKMRSRVAHFVEVETPMLLQTSPEGAREYLVPARLSSAMTNAPSSTPSSSAIPAAPQFYALSQSPQQPKQLLVCSGGIEKYFQFARCFRDEDGRKDRQPEFTQVDLEMAFVSWSPSAIPNGEQHHSIPGEYADEQRWRIGGTEIRNVIENVICEVWQTALGAELPPNLGVMTYRMAMEKYGSDKPDLRMNSALPRSSTHIGQITLSDSKRVIDYLVVPREDQEMLKELMALREAGVQSYVVDGKMAWEEGLARELDLSGNVQATRSGLELPEGTLLIGCARDKYLTVRQGGSTSMGKIRLRLSELAEQKYGLAYPKYCFTWITEFPLFSKDEDKEFMAHGRWSSTHHPFTAPMLEDLPLLEQGRYEKVRGQHYDLVLNGMEIGGGSVRVHSAKLQEKIFRDVLQVGSVELVGPNFCYTNSLFTTTQLTETEIKSFDHLLKALKYGAPPHGGIALGFDRLMSIICDTKSIRDVIAFPKTAGGTDPVFRSPSGIPDETLRLYGLRSM</sequence>
<dbReference type="HOGENOM" id="CLU_014330_4_0_1"/>
<dbReference type="InterPro" id="IPR045864">
    <property type="entry name" value="aa-tRNA-synth_II/BPL/LPL"/>
</dbReference>
<keyword evidence="6" id="KW-0030">Aminoacyl-tRNA synthetase</keyword>
<dbReference type="Gene3D" id="3.30.930.10">
    <property type="entry name" value="Bira Bifunctional Protein, Domain 2"/>
    <property type="match status" value="1"/>
</dbReference>
<dbReference type="GO" id="GO:0004815">
    <property type="term" value="F:aspartate-tRNA ligase activity"/>
    <property type="evidence" value="ECO:0007669"/>
    <property type="project" value="TreeGrafter"/>
</dbReference>
<dbReference type="InterPro" id="IPR006195">
    <property type="entry name" value="aa-tRNA-synth_II"/>
</dbReference>
<dbReference type="GO" id="GO:0005739">
    <property type="term" value="C:mitochondrion"/>
    <property type="evidence" value="ECO:0007669"/>
    <property type="project" value="TreeGrafter"/>
</dbReference>
<comment type="similarity">
    <text evidence="1">Belongs to the class-II aminoacyl-tRNA synthetase family. Type 1 subfamily.</text>
</comment>
<dbReference type="AlphaFoldDB" id="A0A0C3QDA3"/>
<evidence type="ECO:0000256" key="2">
    <source>
        <dbReference type="ARBA" id="ARBA00022598"/>
    </source>
</evidence>
<dbReference type="Gene3D" id="3.30.1360.30">
    <property type="entry name" value="GAD-like domain"/>
    <property type="match status" value="1"/>
</dbReference>
<accession>A0A0C3QDA3</accession>
<feature type="domain" description="Aminoacyl-transfer RNA synthetases class-II family profile" evidence="7">
    <location>
        <begin position="182"/>
        <end position="655"/>
    </location>
</feature>
<dbReference type="PANTHER" id="PTHR22594">
    <property type="entry name" value="ASPARTYL/LYSYL-TRNA SYNTHETASE"/>
    <property type="match status" value="1"/>
</dbReference>
<reference evidence="9" key="2">
    <citation type="submission" date="2015-01" db="EMBL/GenBank/DDBJ databases">
        <title>Evolutionary Origins and Diversification of the Mycorrhizal Mutualists.</title>
        <authorList>
            <consortium name="DOE Joint Genome Institute"/>
            <consortium name="Mycorrhizal Genomics Consortium"/>
            <person name="Kohler A."/>
            <person name="Kuo A."/>
            <person name="Nagy L.G."/>
            <person name="Floudas D."/>
            <person name="Copeland A."/>
            <person name="Barry K.W."/>
            <person name="Cichocki N."/>
            <person name="Veneault-Fourrey C."/>
            <person name="LaButti K."/>
            <person name="Lindquist E.A."/>
            <person name="Lipzen A."/>
            <person name="Lundell T."/>
            <person name="Morin E."/>
            <person name="Murat C."/>
            <person name="Riley R."/>
            <person name="Ohm R."/>
            <person name="Sun H."/>
            <person name="Tunlid A."/>
            <person name="Henrissat B."/>
            <person name="Grigoriev I.V."/>
            <person name="Hibbett D.S."/>
            <person name="Martin F."/>
        </authorList>
    </citation>
    <scope>NUCLEOTIDE SEQUENCE [LARGE SCALE GENOMIC DNA]</scope>
    <source>
        <strain evidence="9">MUT 4182</strain>
    </source>
</reference>
<dbReference type="InterPro" id="IPR012340">
    <property type="entry name" value="NA-bd_OB-fold"/>
</dbReference>
<dbReference type="PRINTS" id="PR01042">
    <property type="entry name" value="TRNASYNTHASP"/>
</dbReference>
<evidence type="ECO:0000256" key="6">
    <source>
        <dbReference type="ARBA" id="ARBA00023146"/>
    </source>
</evidence>
<evidence type="ECO:0000256" key="1">
    <source>
        <dbReference type="ARBA" id="ARBA00006303"/>
    </source>
</evidence>
<dbReference type="GO" id="GO:0005524">
    <property type="term" value="F:ATP binding"/>
    <property type="evidence" value="ECO:0007669"/>
    <property type="project" value="UniProtKB-KW"/>
</dbReference>
<dbReference type="SUPFAM" id="SSF50249">
    <property type="entry name" value="Nucleic acid-binding proteins"/>
    <property type="match status" value="1"/>
</dbReference>
<dbReference type="GO" id="GO:0006422">
    <property type="term" value="P:aspartyl-tRNA aminoacylation"/>
    <property type="evidence" value="ECO:0007669"/>
    <property type="project" value="TreeGrafter"/>
</dbReference>
<evidence type="ECO:0000313" key="8">
    <source>
        <dbReference type="EMBL" id="KIO28895.1"/>
    </source>
</evidence>
<keyword evidence="5" id="KW-0648">Protein biosynthesis</keyword>
<proteinExistence type="inferred from homology"/>
<protein>
    <recommendedName>
        <fullName evidence="7">Aminoacyl-transfer RNA synthetases class-II family profile domain-containing protein</fullName>
    </recommendedName>
</protein>
<evidence type="ECO:0000256" key="5">
    <source>
        <dbReference type="ARBA" id="ARBA00022917"/>
    </source>
</evidence>
<dbReference type="InterPro" id="IPR004524">
    <property type="entry name" value="Asp-tRNA-ligase_1"/>
</dbReference>
<keyword evidence="4" id="KW-0067">ATP-binding</keyword>
<evidence type="ECO:0000256" key="4">
    <source>
        <dbReference type="ARBA" id="ARBA00022840"/>
    </source>
</evidence>
<dbReference type="InterPro" id="IPR004364">
    <property type="entry name" value="Aa-tRNA-synt_II"/>
</dbReference>
<keyword evidence="3" id="KW-0547">Nucleotide-binding</keyword>
<evidence type="ECO:0000313" key="9">
    <source>
        <dbReference type="Proteomes" id="UP000054248"/>
    </source>
</evidence>
<dbReference type="Gene3D" id="2.40.50.140">
    <property type="entry name" value="Nucleic acid-binding proteins"/>
    <property type="match status" value="1"/>
</dbReference>
<keyword evidence="2" id="KW-0436">Ligase</keyword>
<name>A0A0C3QDA3_9AGAM</name>
<dbReference type="PROSITE" id="PS50862">
    <property type="entry name" value="AA_TRNA_LIGASE_II"/>
    <property type="match status" value="1"/>
</dbReference>
<dbReference type="STRING" id="1051891.A0A0C3QDA3"/>
<dbReference type="PANTHER" id="PTHR22594:SF5">
    <property type="entry name" value="ASPARTATE--TRNA LIGASE, MITOCHONDRIAL"/>
    <property type="match status" value="1"/>
</dbReference>
<dbReference type="Proteomes" id="UP000054248">
    <property type="component" value="Unassembled WGS sequence"/>
</dbReference>
<keyword evidence="9" id="KW-1185">Reference proteome</keyword>
<dbReference type="GO" id="GO:0003676">
    <property type="term" value="F:nucleic acid binding"/>
    <property type="evidence" value="ECO:0007669"/>
    <property type="project" value="InterPro"/>
</dbReference>
<dbReference type="OrthoDB" id="439710at2759"/>
<gene>
    <name evidence="8" type="ORF">M407DRAFT_6519</name>
</gene>
<dbReference type="InterPro" id="IPR004115">
    <property type="entry name" value="GAD-like_sf"/>
</dbReference>
<organism evidence="8 9">
    <name type="scientific">Tulasnella calospora MUT 4182</name>
    <dbReference type="NCBI Taxonomy" id="1051891"/>
    <lineage>
        <taxon>Eukaryota</taxon>
        <taxon>Fungi</taxon>
        <taxon>Dikarya</taxon>
        <taxon>Basidiomycota</taxon>
        <taxon>Agaricomycotina</taxon>
        <taxon>Agaricomycetes</taxon>
        <taxon>Cantharellales</taxon>
        <taxon>Tulasnellaceae</taxon>
        <taxon>Tulasnella</taxon>
    </lineage>
</organism>
<dbReference type="InterPro" id="IPR002312">
    <property type="entry name" value="Asp/Asn-tRNA-synth_IIb"/>
</dbReference>
<dbReference type="SUPFAM" id="SSF55681">
    <property type="entry name" value="Class II aaRS and biotin synthetases"/>
    <property type="match status" value="1"/>
</dbReference>